<dbReference type="InterPro" id="IPR029016">
    <property type="entry name" value="GAF-like_dom_sf"/>
</dbReference>
<dbReference type="InterPro" id="IPR000160">
    <property type="entry name" value="GGDEF_dom"/>
</dbReference>
<dbReference type="EC" id="2.7.7.65" evidence="1"/>
<keyword evidence="5" id="KW-1185">Reference proteome</keyword>
<dbReference type="Gene3D" id="3.30.450.40">
    <property type="match status" value="1"/>
</dbReference>
<dbReference type="SUPFAM" id="SSF55073">
    <property type="entry name" value="Nucleotide cyclase"/>
    <property type="match status" value="1"/>
</dbReference>
<dbReference type="GO" id="GO:0005886">
    <property type="term" value="C:plasma membrane"/>
    <property type="evidence" value="ECO:0007669"/>
    <property type="project" value="TreeGrafter"/>
</dbReference>
<dbReference type="GO" id="GO:1902201">
    <property type="term" value="P:negative regulation of bacterial-type flagellum-dependent cell motility"/>
    <property type="evidence" value="ECO:0007669"/>
    <property type="project" value="TreeGrafter"/>
</dbReference>
<dbReference type="InterPro" id="IPR050469">
    <property type="entry name" value="Diguanylate_Cyclase"/>
</dbReference>
<evidence type="ECO:0000313" key="4">
    <source>
        <dbReference type="EMBL" id="PTE23418.1"/>
    </source>
</evidence>
<dbReference type="InterPro" id="IPR003018">
    <property type="entry name" value="GAF"/>
</dbReference>
<name>A0A2T4JZT7_9RHOB</name>
<organism evidence="4 5">
    <name type="scientific">Cereibacter changlensis JA139</name>
    <dbReference type="NCBI Taxonomy" id="1188249"/>
    <lineage>
        <taxon>Bacteria</taxon>
        <taxon>Pseudomonadati</taxon>
        <taxon>Pseudomonadota</taxon>
        <taxon>Alphaproteobacteria</taxon>
        <taxon>Rhodobacterales</taxon>
        <taxon>Paracoccaceae</taxon>
        <taxon>Cereibacter</taxon>
    </lineage>
</organism>
<dbReference type="GO" id="GO:0052621">
    <property type="term" value="F:diguanylate cyclase activity"/>
    <property type="evidence" value="ECO:0007669"/>
    <property type="project" value="UniProtKB-EC"/>
</dbReference>
<dbReference type="InterPro" id="IPR043128">
    <property type="entry name" value="Rev_trsase/Diguanyl_cyclase"/>
</dbReference>
<dbReference type="RefSeq" id="WP_107662267.1">
    <property type="nucleotide sequence ID" value="NZ_PZKG01000005.1"/>
</dbReference>
<proteinExistence type="predicted"/>
<dbReference type="FunFam" id="3.30.70.270:FF:000001">
    <property type="entry name" value="Diguanylate cyclase domain protein"/>
    <property type="match status" value="1"/>
</dbReference>
<dbReference type="AlphaFoldDB" id="A0A2T4JZT7"/>
<gene>
    <name evidence="4" type="ORF">C5F48_02180</name>
</gene>
<feature type="domain" description="GGDEF" evidence="3">
    <location>
        <begin position="196"/>
        <end position="326"/>
    </location>
</feature>
<evidence type="ECO:0000313" key="5">
    <source>
        <dbReference type="Proteomes" id="UP000241010"/>
    </source>
</evidence>
<comment type="caution">
    <text evidence="4">The sequence shown here is derived from an EMBL/GenBank/DDBJ whole genome shotgun (WGS) entry which is preliminary data.</text>
</comment>
<comment type="catalytic activity">
    <reaction evidence="2">
        <text>2 GTP = 3',3'-c-di-GMP + 2 diphosphate</text>
        <dbReference type="Rhea" id="RHEA:24898"/>
        <dbReference type="ChEBI" id="CHEBI:33019"/>
        <dbReference type="ChEBI" id="CHEBI:37565"/>
        <dbReference type="ChEBI" id="CHEBI:58805"/>
        <dbReference type="EC" id="2.7.7.65"/>
    </reaction>
</comment>
<dbReference type="SMART" id="SM00065">
    <property type="entry name" value="GAF"/>
    <property type="match status" value="1"/>
</dbReference>
<dbReference type="InterPro" id="IPR029787">
    <property type="entry name" value="Nucleotide_cyclase"/>
</dbReference>
<dbReference type="Pfam" id="PF00990">
    <property type="entry name" value="GGDEF"/>
    <property type="match status" value="1"/>
</dbReference>
<evidence type="ECO:0000256" key="2">
    <source>
        <dbReference type="ARBA" id="ARBA00034247"/>
    </source>
</evidence>
<dbReference type="SMART" id="SM00267">
    <property type="entry name" value="GGDEF"/>
    <property type="match status" value="1"/>
</dbReference>
<evidence type="ECO:0000259" key="3">
    <source>
        <dbReference type="PROSITE" id="PS50887"/>
    </source>
</evidence>
<evidence type="ECO:0000256" key="1">
    <source>
        <dbReference type="ARBA" id="ARBA00012528"/>
    </source>
</evidence>
<sequence>MTAITAIHLDDEEGRISALRRYELLDSAPEAEFDTIIQLIMNIFKVEIAAISLIDTDRQWFKSSQGMLTPGTPRSVAFCDYTIRSAEVFSVEDAMRDPRFRNHEWVTPADGLRCYLGAPLTTPDGYNVGSVCIAGREPRHFSSADRDVLQSFARLVVSQMELRLIAKRDSLTDALSRRGFEDAVTESFIDFQKTETPASVAILDLDHFKAVNDTYGHGIGDSVLRAMVEAAGLVLRRTDVVGRIGGEEFGVLMRGTTVEAALQVAERVRSAVEALRFPELPELRVTASIGVAACTPDDSQPDMWLEAADRALYLAKQGGRNRVVRG</sequence>
<reference evidence="4 5" key="1">
    <citation type="submission" date="2018-03" db="EMBL/GenBank/DDBJ databases">
        <title>Cereibacter changlensis.</title>
        <authorList>
            <person name="Meyer T.E."/>
            <person name="Miller S."/>
            <person name="Lodha T."/>
            <person name="Gandham S."/>
            <person name="Chintalapati S."/>
            <person name="Chintalapati V.R."/>
        </authorList>
    </citation>
    <scope>NUCLEOTIDE SEQUENCE [LARGE SCALE GENOMIC DNA]</scope>
    <source>
        <strain evidence="4 5">JA139</strain>
    </source>
</reference>
<protein>
    <recommendedName>
        <fullName evidence="1">diguanylate cyclase</fullName>
        <ecNumber evidence="1">2.7.7.65</ecNumber>
    </recommendedName>
</protein>
<dbReference type="PANTHER" id="PTHR45138:SF9">
    <property type="entry name" value="DIGUANYLATE CYCLASE DGCM-RELATED"/>
    <property type="match status" value="1"/>
</dbReference>
<accession>A0A2T4JZT7</accession>
<dbReference type="OrthoDB" id="9812260at2"/>
<dbReference type="PANTHER" id="PTHR45138">
    <property type="entry name" value="REGULATORY COMPONENTS OF SENSORY TRANSDUCTION SYSTEM"/>
    <property type="match status" value="1"/>
</dbReference>
<dbReference type="Gene3D" id="3.30.70.270">
    <property type="match status" value="1"/>
</dbReference>
<dbReference type="EMBL" id="PZKG01000005">
    <property type="protein sequence ID" value="PTE23418.1"/>
    <property type="molecule type" value="Genomic_DNA"/>
</dbReference>
<dbReference type="CDD" id="cd01949">
    <property type="entry name" value="GGDEF"/>
    <property type="match status" value="1"/>
</dbReference>
<dbReference type="NCBIfam" id="TIGR00254">
    <property type="entry name" value="GGDEF"/>
    <property type="match status" value="1"/>
</dbReference>
<dbReference type="Pfam" id="PF01590">
    <property type="entry name" value="GAF"/>
    <property type="match status" value="1"/>
</dbReference>
<dbReference type="Proteomes" id="UP000241010">
    <property type="component" value="Unassembled WGS sequence"/>
</dbReference>
<dbReference type="GO" id="GO:0043709">
    <property type="term" value="P:cell adhesion involved in single-species biofilm formation"/>
    <property type="evidence" value="ECO:0007669"/>
    <property type="project" value="TreeGrafter"/>
</dbReference>
<dbReference type="SUPFAM" id="SSF55781">
    <property type="entry name" value="GAF domain-like"/>
    <property type="match status" value="1"/>
</dbReference>
<dbReference type="PROSITE" id="PS50887">
    <property type="entry name" value="GGDEF"/>
    <property type="match status" value="1"/>
</dbReference>